<gene>
    <name evidence="5" type="ORF">BJX63DRAFT_391814</name>
</gene>
<dbReference type="SUPFAM" id="SSF48452">
    <property type="entry name" value="TPR-like"/>
    <property type="match status" value="2"/>
</dbReference>
<feature type="compositionally biased region" description="Low complexity" evidence="4">
    <location>
        <begin position="242"/>
        <end position="256"/>
    </location>
</feature>
<dbReference type="PANTHER" id="PTHR23083:SF464">
    <property type="entry name" value="TETRATRICOPEPTIDE REPEAT DOMAIN 7, ISOFORM A"/>
    <property type="match status" value="1"/>
</dbReference>
<feature type="compositionally biased region" description="Polar residues" evidence="4">
    <location>
        <begin position="841"/>
        <end position="853"/>
    </location>
</feature>
<protein>
    <recommendedName>
        <fullName evidence="7">Filamentation protein</fullName>
    </recommendedName>
</protein>
<feature type="compositionally biased region" description="Low complexity" evidence="4">
    <location>
        <begin position="63"/>
        <end position="79"/>
    </location>
</feature>
<feature type="compositionally biased region" description="Basic and acidic residues" evidence="4">
    <location>
        <begin position="734"/>
        <end position="748"/>
    </location>
</feature>
<feature type="region of interest" description="Disordered" evidence="4">
    <location>
        <begin position="242"/>
        <end position="261"/>
    </location>
</feature>
<feature type="compositionally biased region" description="Polar residues" evidence="4">
    <location>
        <begin position="630"/>
        <end position="640"/>
    </location>
</feature>
<feature type="repeat" description="TPR" evidence="3">
    <location>
        <begin position="978"/>
        <end position="1011"/>
    </location>
</feature>
<evidence type="ECO:0000313" key="5">
    <source>
        <dbReference type="EMBL" id="KAL2814597.1"/>
    </source>
</evidence>
<keyword evidence="3" id="KW-0802">TPR repeat</keyword>
<proteinExistence type="inferred from homology"/>
<evidence type="ECO:0008006" key="7">
    <source>
        <dbReference type="Google" id="ProtNLM"/>
    </source>
</evidence>
<feature type="region of interest" description="Disordered" evidence="4">
    <location>
        <begin position="1040"/>
        <end position="1087"/>
    </location>
</feature>
<evidence type="ECO:0000256" key="3">
    <source>
        <dbReference type="PROSITE-ProRule" id="PRU00339"/>
    </source>
</evidence>
<comment type="caution">
    <text evidence="5">The sequence shown here is derived from an EMBL/GenBank/DDBJ whole genome shotgun (WGS) entry which is preliminary data.</text>
</comment>
<feature type="region of interest" description="Disordered" evidence="4">
    <location>
        <begin position="705"/>
        <end position="853"/>
    </location>
</feature>
<comment type="similarity">
    <text evidence="2">Belongs to the YPP1 family.</text>
</comment>
<evidence type="ECO:0000256" key="2">
    <source>
        <dbReference type="ARBA" id="ARBA00038251"/>
    </source>
</evidence>
<dbReference type="SMART" id="SM00028">
    <property type="entry name" value="TPR"/>
    <property type="match status" value="4"/>
</dbReference>
<evidence type="ECO:0000313" key="6">
    <source>
        <dbReference type="Proteomes" id="UP001610334"/>
    </source>
</evidence>
<dbReference type="EMBL" id="JBFXLT010000032">
    <property type="protein sequence ID" value="KAL2814597.1"/>
    <property type="molecule type" value="Genomic_DNA"/>
</dbReference>
<dbReference type="InterPro" id="IPR051722">
    <property type="entry name" value="Endocytosis_PI4K-reg_protein"/>
</dbReference>
<name>A0ABR4HGJ4_9EURO</name>
<reference evidence="5 6" key="1">
    <citation type="submission" date="2024-07" db="EMBL/GenBank/DDBJ databases">
        <title>Section-level genome sequencing and comparative genomics of Aspergillus sections Usti and Cavernicolus.</title>
        <authorList>
            <consortium name="Lawrence Berkeley National Laboratory"/>
            <person name="Nybo J.L."/>
            <person name="Vesth T.C."/>
            <person name="Theobald S."/>
            <person name="Frisvad J.C."/>
            <person name="Larsen T.O."/>
            <person name="Kjaerboelling I."/>
            <person name="Rothschild-Mancinelli K."/>
            <person name="Lyhne E.K."/>
            <person name="Kogle M.E."/>
            <person name="Barry K."/>
            <person name="Clum A."/>
            <person name="Na H."/>
            <person name="Ledsgaard L."/>
            <person name="Lin J."/>
            <person name="Lipzen A."/>
            <person name="Kuo A."/>
            <person name="Riley R."/>
            <person name="Mondo S."/>
            <person name="Labutti K."/>
            <person name="Haridas S."/>
            <person name="Pangalinan J."/>
            <person name="Salamov A.A."/>
            <person name="Simmons B.A."/>
            <person name="Magnuson J.K."/>
            <person name="Chen J."/>
            <person name="Drula E."/>
            <person name="Henrissat B."/>
            <person name="Wiebenga A."/>
            <person name="Lubbers R.J."/>
            <person name="Gomes A.C."/>
            <person name="Makela M.R."/>
            <person name="Stajich J."/>
            <person name="Grigoriev I.V."/>
            <person name="Mortensen U.H."/>
            <person name="De Vries R.P."/>
            <person name="Baker S.E."/>
            <person name="Andersen M.R."/>
        </authorList>
    </citation>
    <scope>NUCLEOTIDE SEQUENCE [LARGE SCALE GENOMIC DNA]</scope>
    <source>
        <strain evidence="5 6">CBS 588.65</strain>
    </source>
</reference>
<sequence>MAARESEKGHRYIVALDSARSQSKWDEVPELIRKVTKHASHKSCYLDVASAEYQIVTHSHQTPSSASARPPSSSSSSGLPELIPSLLSTIDKAAGSQQELFQARVCLGWVHYTLNEPGLAAARLPKDFDDELSSLVSAGDELSPWTKVCLVKGCYIKGAAQNAVSSPQDALHTFNSLASWLGSQNYSTSSSQFLYWSEKVLADGALIAGKEVRKTIADPSPEFVRVALSLFRSWSAHPAVKAGPSSHSSHAEGSSESDPKSSIWKSYYDLLSAILQHGLPYNAPTGNPERPQLAEELRRVEAICEANLLRDVKFPKADSGNKTIELWVEQVIRNWGVLSGPQWHDEELEGGGQSAVGKNVLDILYRAATRTYHSFLILRRLFHVHSALAEFDLAFKALDSYIEIVSGAKERAEKSVPNEELEDDGIFMRTLSEGVILLCCFGSSKEAEKAKGLIVILKKYINKYIKDHQQGQERRMVIDPQNVSPADISATYRAIGIGLANWASWTPVNEDRDDIRTEAIGSLERSIAPELGDQFNYSSIYTLALLLAENRDLDAAIDYVKSALASNKDPEASASFSRERDLIPLWHLLALLLSAKQEFDIAERSCEAAFEQFPAAATSLAHRDRRPSKYPSNGQEQTTAQRALISQLRNREKERIIETRMTQLAFVEVLESPEAALNHSEQLLGLFGTLFQNLDLETEAQTKTKADQLLRPKSASGTVRSLRGSIFGRHKPSRTPDQKAPEHKRDSPSHLAVHTQLDGAPAIQKPDENGSTADDVHSLGRSDSRKLRKRGSTVKNPDVALDQNGVHVNGDGANHHESELGVPNGHHHGEKAPSPEAVRSAVSQAAGQPQSAKHTLNPIAHNIKHTNLESPAGHEKQPPEQDIRLPVSYGFESPTGALTKFPHTQAQKHALCILAKIWLLIAGLYRRASSFDDAAEACEEASKHVKRIESLTAAQDASARSFRERGWATPKSSDELWADIYAERGLLLSIQSRPHDAMEHFEEALLYNPDHPKATISLANLLLDIWDQKLPLQPLEPEVDAGLSTITPPPTAGKSNQGKRLSRGGISEPTKPKDQSSSLTTEDEDPKVINRIAARERAYCLLSALTKRGTSWDNSEAWFALSRAYEAVGQTQKLKEVLWWCIELEDRRPIRHWSNLGSGVYVL</sequence>
<dbReference type="Proteomes" id="UP001610334">
    <property type="component" value="Unassembled WGS sequence"/>
</dbReference>
<feature type="region of interest" description="Disordered" evidence="4">
    <location>
        <begin position="619"/>
        <end position="640"/>
    </location>
</feature>
<feature type="compositionally biased region" description="Basic and acidic residues" evidence="4">
    <location>
        <begin position="774"/>
        <end position="785"/>
    </location>
</feature>
<feature type="region of interest" description="Disordered" evidence="4">
    <location>
        <begin position="59"/>
        <end position="79"/>
    </location>
</feature>
<dbReference type="PANTHER" id="PTHR23083">
    <property type="entry name" value="TETRATRICOPEPTIDE REPEAT PROTEIN, TPR"/>
    <property type="match status" value="1"/>
</dbReference>
<dbReference type="Gene3D" id="1.25.40.10">
    <property type="entry name" value="Tetratricopeptide repeat domain"/>
    <property type="match status" value="2"/>
</dbReference>
<dbReference type="InterPro" id="IPR019734">
    <property type="entry name" value="TPR_rpt"/>
</dbReference>
<dbReference type="InterPro" id="IPR011990">
    <property type="entry name" value="TPR-like_helical_dom_sf"/>
</dbReference>
<keyword evidence="6" id="KW-1185">Reference proteome</keyword>
<comment type="function">
    <text evidence="1">Involved in endocytosis.</text>
</comment>
<evidence type="ECO:0000256" key="1">
    <source>
        <dbReference type="ARBA" id="ARBA00002550"/>
    </source>
</evidence>
<organism evidence="5 6">
    <name type="scientific">Aspergillus granulosus</name>
    <dbReference type="NCBI Taxonomy" id="176169"/>
    <lineage>
        <taxon>Eukaryota</taxon>
        <taxon>Fungi</taxon>
        <taxon>Dikarya</taxon>
        <taxon>Ascomycota</taxon>
        <taxon>Pezizomycotina</taxon>
        <taxon>Eurotiomycetes</taxon>
        <taxon>Eurotiomycetidae</taxon>
        <taxon>Eurotiales</taxon>
        <taxon>Aspergillaceae</taxon>
        <taxon>Aspergillus</taxon>
        <taxon>Aspergillus subgen. Nidulantes</taxon>
    </lineage>
</organism>
<accession>A0ABR4HGJ4</accession>
<dbReference type="PROSITE" id="PS50005">
    <property type="entry name" value="TPR"/>
    <property type="match status" value="1"/>
</dbReference>
<evidence type="ECO:0000256" key="4">
    <source>
        <dbReference type="SAM" id="MobiDB-lite"/>
    </source>
</evidence>